<evidence type="ECO:0000313" key="3">
    <source>
        <dbReference type="Proteomes" id="UP000800035"/>
    </source>
</evidence>
<sequence length="181" mass="20386">MNAPDVWSQMNYVPPRGQCNFRQSVLSPKCACLRFMLHPLKSSSSYECDGCGHHASFHAMENREEDEIRKRWEQEASDKRQRQLQQQRLQDNDMRPLKRLREIGYTQSSRGVLDGDRMLLDEDMVTPEEGDTASEVGKGGGRGKANGRSARGKRGGGVKASKGRGKVQELGEEDGEFIELD</sequence>
<dbReference type="EMBL" id="ML976990">
    <property type="protein sequence ID" value="KAF1957200.1"/>
    <property type="molecule type" value="Genomic_DNA"/>
</dbReference>
<feature type="compositionally biased region" description="Acidic residues" evidence="1">
    <location>
        <begin position="170"/>
        <end position="181"/>
    </location>
</feature>
<protein>
    <submittedName>
        <fullName evidence="2">Uncharacterized protein</fullName>
    </submittedName>
</protein>
<name>A0A6A5TYR5_9PLEO</name>
<feature type="region of interest" description="Disordered" evidence="1">
    <location>
        <begin position="72"/>
        <end position="97"/>
    </location>
</feature>
<feature type="compositionally biased region" description="Basic and acidic residues" evidence="1">
    <location>
        <begin position="72"/>
        <end position="81"/>
    </location>
</feature>
<dbReference type="Proteomes" id="UP000800035">
    <property type="component" value="Unassembled WGS sequence"/>
</dbReference>
<feature type="compositionally biased region" description="Basic residues" evidence="1">
    <location>
        <begin position="150"/>
        <end position="165"/>
    </location>
</feature>
<feature type="compositionally biased region" description="Acidic residues" evidence="1">
    <location>
        <begin position="121"/>
        <end position="132"/>
    </location>
</feature>
<gene>
    <name evidence="2" type="ORF">CC80DRAFT_504269</name>
</gene>
<reference evidence="2" key="1">
    <citation type="journal article" date="2020" name="Stud. Mycol.">
        <title>101 Dothideomycetes genomes: a test case for predicting lifestyles and emergence of pathogens.</title>
        <authorList>
            <person name="Haridas S."/>
            <person name="Albert R."/>
            <person name="Binder M."/>
            <person name="Bloem J."/>
            <person name="Labutti K."/>
            <person name="Salamov A."/>
            <person name="Andreopoulos B."/>
            <person name="Baker S."/>
            <person name="Barry K."/>
            <person name="Bills G."/>
            <person name="Bluhm B."/>
            <person name="Cannon C."/>
            <person name="Castanera R."/>
            <person name="Culley D."/>
            <person name="Daum C."/>
            <person name="Ezra D."/>
            <person name="Gonzalez J."/>
            <person name="Henrissat B."/>
            <person name="Kuo A."/>
            <person name="Liang C."/>
            <person name="Lipzen A."/>
            <person name="Lutzoni F."/>
            <person name="Magnuson J."/>
            <person name="Mondo S."/>
            <person name="Nolan M."/>
            <person name="Ohm R."/>
            <person name="Pangilinan J."/>
            <person name="Park H.-J."/>
            <person name="Ramirez L."/>
            <person name="Alfaro M."/>
            <person name="Sun H."/>
            <person name="Tritt A."/>
            <person name="Yoshinaga Y."/>
            <person name="Zwiers L.-H."/>
            <person name="Turgeon B."/>
            <person name="Goodwin S."/>
            <person name="Spatafora J."/>
            <person name="Crous P."/>
            <person name="Grigoriev I."/>
        </authorList>
    </citation>
    <scope>NUCLEOTIDE SEQUENCE</scope>
    <source>
        <strain evidence="2">CBS 675.92</strain>
    </source>
</reference>
<dbReference type="OrthoDB" id="5424021at2759"/>
<dbReference type="AlphaFoldDB" id="A0A6A5TYR5"/>
<feature type="region of interest" description="Disordered" evidence="1">
    <location>
        <begin position="114"/>
        <end position="181"/>
    </location>
</feature>
<keyword evidence="3" id="KW-1185">Reference proteome</keyword>
<organism evidence="2 3">
    <name type="scientific">Byssothecium circinans</name>
    <dbReference type="NCBI Taxonomy" id="147558"/>
    <lineage>
        <taxon>Eukaryota</taxon>
        <taxon>Fungi</taxon>
        <taxon>Dikarya</taxon>
        <taxon>Ascomycota</taxon>
        <taxon>Pezizomycotina</taxon>
        <taxon>Dothideomycetes</taxon>
        <taxon>Pleosporomycetidae</taxon>
        <taxon>Pleosporales</taxon>
        <taxon>Massarineae</taxon>
        <taxon>Massarinaceae</taxon>
        <taxon>Byssothecium</taxon>
    </lineage>
</organism>
<accession>A0A6A5TYR5</accession>
<proteinExistence type="predicted"/>
<evidence type="ECO:0000256" key="1">
    <source>
        <dbReference type="SAM" id="MobiDB-lite"/>
    </source>
</evidence>
<evidence type="ECO:0000313" key="2">
    <source>
        <dbReference type="EMBL" id="KAF1957200.1"/>
    </source>
</evidence>